<keyword evidence="2" id="KW-0808">Transferase</keyword>
<accession>A0A914QUE3</accession>
<dbReference type="Pfam" id="PF00069">
    <property type="entry name" value="Pkinase"/>
    <property type="match status" value="1"/>
</dbReference>
<organism evidence="9 10">
    <name type="scientific">Panagrolaimus davidi</name>
    <dbReference type="NCBI Taxonomy" id="227884"/>
    <lineage>
        <taxon>Eukaryota</taxon>
        <taxon>Metazoa</taxon>
        <taxon>Ecdysozoa</taxon>
        <taxon>Nematoda</taxon>
        <taxon>Chromadorea</taxon>
        <taxon>Rhabditida</taxon>
        <taxon>Tylenchina</taxon>
        <taxon>Panagrolaimomorpha</taxon>
        <taxon>Panagrolaimoidea</taxon>
        <taxon>Panagrolaimidae</taxon>
        <taxon>Panagrolaimus</taxon>
    </lineage>
</organism>
<comment type="similarity">
    <text evidence="6">Belongs to the protein kinase superfamily. CK1 Ser/Thr protein kinase family.</text>
</comment>
<dbReference type="PROSITE" id="PS50011">
    <property type="entry name" value="PROTEIN_KINASE_DOM"/>
    <property type="match status" value="1"/>
</dbReference>
<evidence type="ECO:0000313" key="10">
    <source>
        <dbReference type="WBParaSite" id="PDA_v2.g7751.t1"/>
    </source>
</evidence>
<dbReference type="PANTHER" id="PTHR11909">
    <property type="entry name" value="CASEIN KINASE-RELATED"/>
    <property type="match status" value="1"/>
</dbReference>
<evidence type="ECO:0000256" key="4">
    <source>
        <dbReference type="ARBA" id="ARBA00022777"/>
    </source>
</evidence>
<evidence type="ECO:0000259" key="8">
    <source>
        <dbReference type="PROSITE" id="PS50011"/>
    </source>
</evidence>
<dbReference type="WBParaSite" id="PDA_v2.g7751.t1">
    <property type="protein sequence ID" value="PDA_v2.g7751.t1"/>
    <property type="gene ID" value="PDA_v2.g7751"/>
</dbReference>
<dbReference type="Proteomes" id="UP000887578">
    <property type="component" value="Unplaced"/>
</dbReference>
<dbReference type="InterPro" id="IPR050235">
    <property type="entry name" value="CK1_Ser-Thr_kinase"/>
</dbReference>
<evidence type="ECO:0000256" key="2">
    <source>
        <dbReference type="ARBA" id="ARBA00022679"/>
    </source>
</evidence>
<name>A0A914QUE3_9BILA</name>
<keyword evidence="4" id="KW-0418">Kinase</keyword>
<dbReference type="GO" id="GO:0015630">
    <property type="term" value="C:microtubule cytoskeleton"/>
    <property type="evidence" value="ECO:0007669"/>
    <property type="project" value="UniProtKB-ARBA"/>
</dbReference>
<keyword evidence="1" id="KW-0723">Serine/threonine-protein kinase</keyword>
<keyword evidence="5" id="KW-0067">ATP-binding</keyword>
<evidence type="ECO:0000256" key="7">
    <source>
        <dbReference type="SAM" id="MobiDB-lite"/>
    </source>
</evidence>
<evidence type="ECO:0000256" key="6">
    <source>
        <dbReference type="ARBA" id="ARBA00061588"/>
    </source>
</evidence>
<feature type="domain" description="Protein kinase" evidence="8">
    <location>
        <begin position="28"/>
        <end position="301"/>
    </location>
</feature>
<keyword evidence="9" id="KW-1185">Reference proteome</keyword>
<dbReference type="FunFam" id="3.30.200.20:FF:000358">
    <property type="entry name" value="Tau tubulin kinase 2b"/>
    <property type="match status" value="1"/>
</dbReference>
<dbReference type="InterPro" id="IPR000719">
    <property type="entry name" value="Prot_kinase_dom"/>
</dbReference>
<dbReference type="FunFam" id="1.10.510.10:FF:000883">
    <property type="entry name" value="Tau TuBulin Kinase"/>
    <property type="match status" value="1"/>
</dbReference>
<dbReference type="Gene3D" id="1.10.510.10">
    <property type="entry name" value="Transferase(Phosphotransferase) domain 1"/>
    <property type="match status" value="1"/>
</dbReference>
<keyword evidence="3" id="KW-0547">Nucleotide-binding</keyword>
<dbReference type="GO" id="GO:0005524">
    <property type="term" value="F:ATP binding"/>
    <property type="evidence" value="ECO:0007669"/>
    <property type="project" value="UniProtKB-KW"/>
</dbReference>
<dbReference type="SMART" id="SM00220">
    <property type="entry name" value="S_TKc"/>
    <property type="match status" value="1"/>
</dbReference>
<dbReference type="InterPro" id="IPR011009">
    <property type="entry name" value="Kinase-like_dom_sf"/>
</dbReference>
<protein>
    <submittedName>
        <fullName evidence="10">Protein kinase domain-containing protein</fullName>
    </submittedName>
</protein>
<sequence length="376" mass="43446">MRTEATTTNELIEPQGLVFKPGQKFGDWRIISKLDEGGFGQVYKVQNSKNPKKLAALKAEPNDVEGGSAIKLEITVLLLLNRNGELPHIPIVYHSAKRKRFCYMVITLLGPNLKALKAESLNDKFSVSTWSRIGIQALYSLKLLHDSGFVHRDIKPANFAMGHPDDGERARIVHLLDFGLSRSYAVERVKGQWIPRRARGSAEFRGTARYCSPYVHEKFEQGRKDDLWALLYILIEFNFGLPWQKERDRHKLEVRKLNIPDDILLKNFPEEMHAIVPHLRHLNMYNRPDYLLIYNCFLKLLEKYKIKYSDKYDWETDEQFSKLRHSKPAAYEDATDFFKSDPVAVNEPPLPGQSTKSTATMDDIDNMLKRAKNNEK</sequence>
<evidence type="ECO:0000256" key="1">
    <source>
        <dbReference type="ARBA" id="ARBA00022527"/>
    </source>
</evidence>
<dbReference type="AlphaFoldDB" id="A0A914QUE3"/>
<dbReference type="SUPFAM" id="SSF56112">
    <property type="entry name" value="Protein kinase-like (PK-like)"/>
    <property type="match status" value="1"/>
</dbReference>
<evidence type="ECO:0000313" key="9">
    <source>
        <dbReference type="Proteomes" id="UP000887578"/>
    </source>
</evidence>
<feature type="region of interest" description="Disordered" evidence="7">
    <location>
        <begin position="341"/>
        <end position="376"/>
    </location>
</feature>
<evidence type="ECO:0000256" key="3">
    <source>
        <dbReference type="ARBA" id="ARBA00022741"/>
    </source>
</evidence>
<reference evidence="10" key="1">
    <citation type="submission" date="2022-11" db="UniProtKB">
        <authorList>
            <consortium name="WormBaseParasite"/>
        </authorList>
    </citation>
    <scope>IDENTIFICATION</scope>
</reference>
<evidence type="ECO:0000256" key="5">
    <source>
        <dbReference type="ARBA" id="ARBA00022840"/>
    </source>
</evidence>
<dbReference type="GO" id="GO:0004674">
    <property type="term" value="F:protein serine/threonine kinase activity"/>
    <property type="evidence" value="ECO:0007669"/>
    <property type="project" value="UniProtKB-KW"/>
</dbReference>
<feature type="compositionally biased region" description="Basic and acidic residues" evidence="7">
    <location>
        <begin position="366"/>
        <end position="376"/>
    </location>
</feature>
<proteinExistence type="inferred from homology"/>